<dbReference type="PANTHER" id="PTHR34709">
    <property type="entry name" value="OS10G0396666 PROTEIN"/>
    <property type="match status" value="1"/>
</dbReference>
<name>A0A0E0LM05_ORYPU</name>
<dbReference type="InterPro" id="IPR036047">
    <property type="entry name" value="F-box-like_dom_sf"/>
</dbReference>
<dbReference type="SUPFAM" id="SSF81383">
    <property type="entry name" value="F-box domain"/>
    <property type="match status" value="1"/>
</dbReference>
<sequence>MSTCTIRNSSNVGEELDRISNLPEELIQNILVRLPSIDAAARTSVLSRRWRHFWTKLPSLSFQWDFEKPGAIIAALAAYSAPTLNRLAFSAVHVLELSTVAPWLEFASRRVAGNLTLNFSAALYQRQRLELPVCEKATSINLHVKHLRLPPAGSFTALVALTIVGARIQGGDFEAVCQPRCPRLRRLAVRSATLVEATDVSVRSNSLEWLVFIVQGVGRLEVAAPKLRYFRAAAKAAGDNVPQAEPGVSDVNITSPVLEDVAWYGEFDPRRHRFTEAGHRLRKLMVMDMTTAALMRRFYIVDELVLSFGISPGIKGYKTFLNATSMIAKCEVLEVQVTTRRHAFPSAVLHLLRKSVGVAKLLIRLPRMGNKSCMEGCPCSLPDSCNTDKIQLDSLEEVEILGFRGEFNQMKFINLLLDCHAPILKKVYVRIPKDVKSINRTKNKKIRSIIDGHPEIDVEFKLWS</sequence>
<dbReference type="PANTHER" id="PTHR34709:SF68">
    <property type="entry name" value="OS07G0550432 PROTEIN"/>
    <property type="match status" value="1"/>
</dbReference>
<dbReference type="HOGENOM" id="CLU_017148_6_0_1"/>
<dbReference type="STRING" id="4537.A0A0E0LM05"/>
<reference evidence="2" key="2">
    <citation type="submission" date="2018-05" db="EMBL/GenBank/DDBJ databases">
        <title>OpunRS2 (Oryza punctata Reference Sequence Version 2).</title>
        <authorList>
            <person name="Zhang J."/>
            <person name="Kudrna D."/>
            <person name="Lee S."/>
            <person name="Talag J."/>
            <person name="Welchert J."/>
            <person name="Wing R.A."/>
        </authorList>
    </citation>
    <scope>NUCLEOTIDE SEQUENCE [LARGE SCALE GENOMIC DNA]</scope>
</reference>
<protein>
    <recommendedName>
        <fullName evidence="1">F-box domain-containing protein</fullName>
    </recommendedName>
</protein>
<dbReference type="EnsemblPlants" id="OPUNC07G16930.1">
    <property type="protein sequence ID" value="OPUNC07G16930.1"/>
    <property type="gene ID" value="OPUNC07G16930"/>
</dbReference>
<evidence type="ECO:0000313" key="3">
    <source>
        <dbReference type="Proteomes" id="UP000026962"/>
    </source>
</evidence>
<evidence type="ECO:0000313" key="2">
    <source>
        <dbReference type="EnsemblPlants" id="OPUNC07G16930.1"/>
    </source>
</evidence>
<accession>A0A0E0LM05</accession>
<feature type="domain" description="F-box" evidence="1">
    <location>
        <begin position="16"/>
        <end position="51"/>
    </location>
</feature>
<dbReference type="CDD" id="cd22160">
    <property type="entry name" value="F-box_AtFBL13-like"/>
    <property type="match status" value="1"/>
</dbReference>
<evidence type="ECO:0000259" key="1">
    <source>
        <dbReference type="PROSITE" id="PS50181"/>
    </source>
</evidence>
<proteinExistence type="predicted"/>
<dbReference type="Pfam" id="PF00646">
    <property type="entry name" value="F-box"/>
    <property type="match status" value="1"/>
</dbReference>
<keyword evidence="3" id="KW-1185">Reference proteome</keyword>
<dbReference type="PROSITE" id="PS50181">
    <property type="entry name" value="FBOX"/>
    <property type="match status" value="1"/>
</dbReference>
<organism evidence="2">
    <name type="scientific">Oryza punctata</name>
    <name type="common">Red rice</name>
    <dbReference type="NCBI Taxonomy" id="4537"/>
    <lineage>
        <taxon>Eukaryota</taxon>
        <taxon>Viridiplantae</taxon>
        <taxon>Streptophyta</taxon>
        <taxon>Embryophyta</taxon>
        <taxon>Tracheophyta</taxon>
        <taxon>Spermatophyta</taxon>
        <taxon>Magnoliopsida</taxon>
        <taxon>Liliopsida</taxon>
        <taxon>Poales</taxon>
        <taxon>Poaceae</taxon>
        <taxon>BOP clade</taxon>
        <taxon>Oryzoideae</taxon>
        <taxon>Oryzeae</taxon>
        <taxon>Oryzinae</taxon>
        <taxon>Oryza</taxon>
    </lineage>
</organism>
<dbReference type="Gramene" id="OPUNC07G16930.1">
    <property type="protein sequence ID" value="OPUNC07G16930.1"/>
    <property type="gene ID" value="OPUNC07G16930"/>
</dbReference>
<dbReference type="AlphaFoldDB" id="A0A0E0LM05"/>
<dbReference type="InterPro" id="IPR053781">
    <property type="entry name" value="F-box_AtFBL13-like"/>
</dbReference>
<dbReference type="OMA" id="CQHGRPD"/>
<reference evidence="2" key="1">
    <citation type="submission" date="2015-04" db="UniProtKB">
        <authorList>
            <consortium name="EnsemblPlants"/>
        </authorList>
    </citation>
    <scope>IDENTIFICATION</scope>
</reference>
<dbReference type="eggNOG" id="ENOG502QWF7">
    <property type="taxonomic scope" value="Eukaryota"/>
</dbReference>
<dbReference type="Proteomes" id="UP000026962">
    <property type="component" value="Chromosome 7"/>
</dbReference>
<dbReference type="InterPro" id="IPR001810">
    <property type="entry name" value="F-box_dom"/>
</dbReference>
<dbReference type="InterPro" id="IPR055312">
    <property type="entry name" value="FBL15-like"/>
</dbReference>